<evidence type="ECO:0000256" key="1">
    <source>
        <dbReference type="SAM" id="MobiDB-lite"/>
    </source>
</evidence>
<dbReference type="AlphaFoldDB" id="A0A7U9H942"/>
<feature type="region of interest" description="Disordered" evidence="1">
    <location>
        <begin position="1"/>
        <end position="40"/>
    </location>
</feature>
<name>A0A7U9H942_STRLI</name>
<sequence>MGYRGRGGAAAADLSRREHRRPMSHSSPAPVERGGTLISC</sequence>
<reference evidence="3" key="1">
    <citation type="journal article" date="2013" name="Genome Biol. Evol.">
        <title>The genome sequence of Streptomyces lividans 66 reveals a novel tRNA-dependent peptide biosynthetic system within a metal-related genomic island.</title>
        <authorList>
            <person name="Cruz-Morales P."/>
            <person name="Vijgenboom E."/>
            <person name="Iruegas-Bocardo F."/>
            <person name="Girard G."/>
            <person name="Yanez-Guerra L.A."/>
            <person name="Ramos-Aboites H.E."/>
            <person name="Pernodet J.L."/>
            <person name="Anne J."/>
            <person name="van Wezel G.P."/>
            <person name="Barona-Gomez F."/>
        </authorList>
    </citation>
    <scope>NUCLEOTIDE SEQUENCE [LARGE SCALE GENOMIC DNA]</scope>
    <source>
        <strain evidence="3">1326</strain>
    </source>
</reference>
<dbReference type="Proteomes" id="UP000014062">
    <property type="component" value="Chromosome"/>
</dbReference>
<protein>
    <submittedName>
        <fullName evidence="2">Uncharacterized protein</fullName>
    </submittedName>
</protein>
<accession>A0A7U9H942</accession>
<gene>
    <name evidence="2" type="ORF">SLI_1193</name>
</gene>
<proteinExistence type="predicted"/>
<evidence type="ECO:0000313" key="3">
    <source>
        <dbReference type="Proteomes" id="UP000014062"/>
    </source>
</evidence>
<organism evidence="2 3">
    <name type="scientific">Streptomyces lividans 1326</name>
    <dbReference type="NCBI Taxonomy" id="1200984"/>
    <lineage>
        <taxon>Bacteria</taxon>
        <taxon>Bacillati</taxon>
        <taxon>Actinomycetota</taxon>
        <taxon>Actinomycetes</taxon>
        <taxon>Kitasatosporales</taxon>
        <taxon>Streptomycetaceae</taxon>
        <taxon>Streptomyces</taxon>
    </lineage>
</organism>
<evidence type="ECO:0000313" key="2">
    <source>
        <dbReference type="EMBL" id="EOY45910.1"/>
    </source>
</evidence>
<dbReference type="EMBL" id="CM001889">
    <property type="protein sequence ID" value="EOY45910.1"/>
    <property type="molecule type" value="Genomic_DNA"/>
</dbReference>